<name>A0A2Z2CF62_9RHAB</name>
<dbReference type="RefSeq" id="YP_009315881.1">
    <property type="nucleotide sequence ID" value="NC_031691.1"/>
</dbReference>
<evidence type="ECO:0000313" key="2">
    <source>
        <dbReference type="Proteomes" id="UP000249952"/>
    </source>
</evidence>
<dbReference type="Proteomes" id="UP000249952">
    <property type="component" value="Segment"/>
</dbReference>
<sequence>MKKTQQHSLRPIMDELNEKFKQFLDDGARQNILSDEFKRDVNAILGEMEDEEMPLAPNDHSPVRQSTSLYSPDHDLDTYTDPGCQSPPGSVCDPLDDEACSILGELERIVTLSDPGNQWEGASHIVWTSPGVYSTGREFQQAKTLLKSVLRSMNRDSGLNYVLNVGKPDTLFITRPDSLTVARNVRPKIPENLFVDNDKWEFIKAQFASGIELKDVDEPGKTLVVSFATPGFKEGDIKLSFLNGNTTVRSILEDIWRAMGRWAYISSSYHVDGIVV</sequence>
<keyword evidence="2" id="KW-1185">Reference proteome</keyword>
<dbReference type="GeneID" id="30074986"/>
<accession>A0A2Z2CF62</accession>
<proteinExistence type="predicted"/>
<dbReference type="EMBL" id="KX852388">
    <property type="protein sequence ID" value="AOX47531.1"/>
    <property type="molecule type" value="Genomic_RNA"/>
</dbReference>
<organism evidence="1">
    <name type="scientific">Gata virus</name>
    <dbReference type="NCBI Taxonomy" id="1911435"/>
    <lineage>
        <taxon>Viruses</taxon>
        <taxon>Riboviria</taxon>
        <taxon>Orthornavirae</taxon>
        <taxon>Negarnaviricota</taxon>
        <taxon>Haploviricotina</taxon>
        <taxon>Monjiviricetes</taxon>
        <taxon>Mononegavirales</taxon>
        <taxon>Rhabdoviridae</taxon>
        <taxon>Alpharhabdovirinae</taxon>
        <taxon>Alphapaprhavirus</taxon>
        <taxon>Alphapaprhavirus gata</taxon>
    </lineage>
</organism>
<reference evidence="1" key="1">
    <citation type="submission" date="2016-09" db="EMBL/GenBank/DDBJ databases">
        <title>Genome sequences of viruses from moths in Washington state.</title>
        <authorList>
            <person name="Greninger A.L."/>
            <person name="Makhsous N."/>
            <person name="Jerome K."/>
            <person name="Droppers D."/>
        </authorList>
    </citation>
    <scope>NUCLEOTIDE SEQUENCE [LARGE SCALE GENOMIC DNA]</scope>
    <source>
        <strain evidence="1">M4</strain>
    </source>
</reference>
<dbReference type="KEGG" id="vg:30074986"/>
<protein>
    <submittedName>
        <fullName evidence="1">Phosphoprotein</fullName>
    </submittedName>
</protein>
<evidence type="ECO:0000313" key="1">
    <source>
        <dbReference type="EMBL" id="AOX47531.1"/>
    </source>
</evidence>